<reference evidence="2" key="1">
    <citation type="submission" date="2016-08" db="EMBL/GenBank/DDBJ databases">
        <authorList>
            <person name="Varghese N."/>
            <person name="Submissions Spin"/>
        </authorList>
    </citation>
    <scope>NUCLEOTIDE SEQUENCE [LARGE SCALE GENOMIC DNA]</scope>
    <source>
        <strain evidence="2">ERR11</strain>
    </source>
</reference>
<organism evidence="1 2">
    <name type="scientific">Bradyrhizobium shewense</name>
    <dbReference type="NCBI Taxonomy" id="1761772"/>
    <lineage>
        <taxon>Bacteria</taxon>
        <taxon>Pseudomonadati</taxon>
        <taxon>Pseudomonadota</taxon>
        <taxon>Alphaproteobacteria</taxon>
        <taxon>Hyphomicrobiales</taxon>
        <taxon>Nitrobacteraceae</taxon>
        <taxon>Bradyrhizobium</taxon>
    </lineage>
</organism>
<dbReference type="AlphaFoldDB" id="A0A1C3XRD4"/>
<protein>
    <submittedName>
        <fullName evidence="1">Uncharacterized protein</fullName>
    </submittedName>
</protein>
<keyword evidence="2" id="KW-1185">Reference proteome</keyword>
<evidence type="ECO:0000313" key="2">
    <source>
        <dbReference type="Proteomes" id="UP000199184"/>
    </source>
</evidence>
<proteinExistence type="predicted"/>
<accession>A0A1C3XRD4</accession>
<dbReference type="RefSeq" id="WP_165637829.1">
    <property type="nucleotide sequence ID" value="NZ_FMAI01000031.1"/>
</dbReference>
<evidence type="ECO:0000313" key="1">
    <source>
        <dbReference type="EMBL" id="SCB54828.1"/>
    </source>
</evidence>
<sequence>MLDGPTTALLRTILDEVCESVSPYDVGVRAYVASKILEAAANRGETRPDLLKQIGQEALSRAPTMWR</sequence>
<name>A0A1C3XRD4_9BRAD</name>
<gene>
    <name evidence="1" type="ORF">GA0061098_10315</name>
</gene>
<dbReference type="Proteomes" id="UP000199184">
    <property type="component" value="Unassembled WGS sequence"/>
</dbReference>
<dbReference type="EMBL" id="FMAI01000031">
    <property type="protein sequence ID" value="SCB54828.1"/>
    <property type="molecule type" value="Genomic_DNA"/>
</dbReference>